<keyword evidence="2" id="KW-1133">Transmembrane helix</keyword>
<name>A0A9P6RTM9_9FUNG</name>
<organism evidence="3 4">
    <name type="scientific">Dissophora globulifera</name>
    <dbReference type="NCBI Taxonomy" id="979702"/>
    <lineage>
        <taxon>Eukaryota</taxon>
        <taxon>Fungi</taxon>
        <taxon>Fungi incertae sedis</taxon>
        <taxon>Mucoromycota</taxon>
        <taxon>Mortierellomycotina</taxon>
        <taxon>Mortierellomycetes</taxon>
        <taxon>Mortierellales</taxon>
        <taxon>Mortierellaceae</taxon>
        <taxon>Dissophora</taxon>
    </lineage>
</organism>
<evidence type="ECO:0000256" key="1">
    <source>
        <dbReference type="SAM" id="MobiDB-lite"/>
    </source>
</evidence>
<reference evidence="3" key="1">
    <citation type="journal article" date="2020" name="Fungal Divers.">
        <title>Resolving the Mortierellaceae phylogeny through synthesis of multi-gene phylogenetics and phylogenomics.</title>
        <authorList>
            <person name="Vandepol N."/>
            <person name="Liber J."/>
            <person name="Desiro A."/>
            <person name="Na H."/>
            <person name="Kennedy M."/>
            <person name="Barry K."/>
            <person name="Grigoriev I.V."/>
            <person name="Miller A.N."/>
            <person name="O'Donnell K."/>
            <person name="Stajich J.E."/>
            <person name="Bonito G."/>
        </authorList>
    </citation>
    <scope>NUCLEOTIDE SEQUENCE</scope>
    <source>
        <strain evidence="3">REB-010B</strain>
    </source>
</reference>
<keyword evidence="4" id="KW-1185">Reference proteome</keyword>
<proteinExistence type="predicted"/>
<protein>
    <recommendedName>
        <fullName evidence="5">Adhesin domain-containing protein</fullName>
    </recommendedName>
</protein>
<sequence>MAAHCNNSDSTSQYPPFCCVHGSESQPLLGHHPHPHLSQQQSRDGDCRVDVHDEKTSHDTRGPCPSNSKKIRRRKFWGRVCSLVVLGWVYYTFVHNGRGSHDHGHHGHHLDIDSDVSSQAGTYGTCAKATSDWNSTLSTDAQNLRLRFGKGRFGSHVQVYQGDVSIPTILVKGKITPWRTRLDAKLDSLGPEIDENQSEVENLGLHLEIKNDLDQLEVFIWFKDRDIVEHGETHHACAKLDIDIILPNAYQHYGTITIDGGVTTINTHDLGGIGFQKLELGTNVGDVVTQGVVLADKVLVHTLTGKATLEALEVATEDTPLNVEVSTRTGSISVGAKTTFLNDDNIHAHKVITTASTGSIKVHVSPAAPEVPSGKKAGDLEITAHTNTGAVGITTQLADKLQSLVLSAMVNTGSVDAAVSDEFTGHFDVSTVTGSAKVQETTGSTGVIVYNRQTATQKAGTRIHDGDRGQSSILLSTRTGHASLTFTS</sequence>
<dbReference type="AlphaFoldDB" id="A0A9P6RTM9"/>
<evidence type="ECO:0000313" key="3">
    <source>
        <dbReference type="EMBL" id="KAG0329040.1"/>
    </source>
</evidence>
<feature type="compositionally biased region" description="Basic and acidic residues" evidence="1">
    <location>
        <begin position="43"/>
        <end position="61"/>
    </location>
</feature>
<accession>A0A9P6RTM9</accession>
<gene>
    <name evidence="3" type="ORF">BGZ99_003670</name>
</gene>
<evidence type="ECO:0008006" key="5">
    <source>
        <dbReference type="Google" id="ProtNLM"/>
    </source>
</evidence>
<feature type="region of interest" description="Disordered" evidence="1">
    <location>
        <begin position="29"/>
        <end position="68"/>
    </location>
</feature>
<evidence type="ECO:0000256" key="2">
    <source>
        <dbReference type="SAM" id="Phobius"/>
    </source>
</evidence>
<keyword evidence="2" id="KW-0472">Membrane</keyword>
<dbReference type="OrthoDB" id="2386295at2759"/>
<feature type="compositionally biased region" description="Low complexity" evidence="1">
    <location>
        <begin position="29"/>
        <end position="42"/>
    </location>
</feature>
<dbReference type="EMBL" id="JAAAIP010000023">
    <property type="protein sequence ID" value="KAG0329040.1"/>
    <property type="molecule type" value="Genomic_DNA"/>
</dbReference>
<feature type="transmembrane region" description="Helical" evidence="2">
    <location>
        <begin position="76"/>
        <end position="93"/>
    </location>
</feature>
<dbReference type="Proteomes" id="UP000738325">
    <property type="component" value="Unassembled WGS sequence"/>
</dbReference>
<comment type="caution">
    <text evidence="3">The sequence shown here is derived from an EMBL/GenBank/DDBJ whole genome shotgun (WGS) entry which is preliminary data.</text>
</comment>
<keyword evidence="2" id="KW-0812">Transmembrane</keyword>
<evidence type="ECO:0000313" key="4">
    <source>
        <dbReference type="Proteomes" id="UP000738325"/>
    </source>
</evidence>